<dbReference type="Proteomes" id="UP000590740">
    <property type="component" value="Unassembled WGS sequence"/>
</dbReference>
<comment type="caution">
    <text evidence="2">The sequence shown here is derived from an EMBL/GenBank/DDBJ whole genome shotgun (WGS) entry which is preliminary data.</text>
</comment>
<gene>
    <name evidence="2" type="ORF">HNQ65_002991</name>
</gene>
<reference evidence="2 3" key="1">
    <citation type="submission" date="2020-08" db="EMBL/GenBank/DDBJ databases">
        <title>Genomic Encyclopedia of Type Strains, Phase IV (KMG-IV): sequencing the most valuable type-strain genomes for metagenomic binning, comparative biology and taxonomic classification.</title>
        <authorList>
            <person name="Goeker M."/>
        </authorList>
    </citation>
    <scope>NUCLEOTIDE SEQUENCE [LARGE SCALE GENOMIC DNA]</scope>
    <source>
        <strain evidence="2 3">DSM 12252</strain>
    </source>
</reference>
<accession>A0A7W7YC11</accession>
<evidence type="ECO:0000313" key="2">
    <source>
        <dbReference type="EMBL" id="MBB5033403.1"/>
    </source>
</evidence>
<dbReference type="SUPFAM" id="SSF53474">
    <property type="entry name" value="alpha/beta-Hydrolases"/>
    <property type="match status" value="1"/>
</dbReference>
<feature type="chain" id="PRO_5031155219" evidence="1">
    <location>
        <begin position="28"/>
        <end position="296"/>
    </location>
</feature>
<dbReference type="AlphaFoldDB" id="A0A7W7YC11"/>
<name>A0A7W7YC11_9BACT</name>
<evidence type="ECO:0000256" key="1">
    <source>
        <dbReference type="SAM" id="SignalP"/>
    </source>
</evidence>
<keyword evidence="3" id="KW-1185">Reference proteome</keyword>
<organism evidence="2 3">
    <name type="scientific">Prosthecobacter vanneervenii</name>
    <dbReference type="NCBI Taxonomy" id="48466"/>
    <lineage>
        <taxon>Bacteria</taxon>
        <taxon>Pseudomonadati</taxon>
        <taxon>Verrucomicrobiota</taxon>
        <taxon>Verrucomicrobiia</taxon>
        <taxon>Verrucomicrobiales</taxon>
        <taxon>Verrucomicrobiaceae</taxon>
        <taxon>Prosthecobacter</taxon>
    </lineage>
</organism>
<dbReference type="Gene3D" id="3.40.50.1820">
    <property type="entry name" value="alpha/beta hydrolase"/>
    <property type="match status" value="1"/>
</dbReference>
<dbReference type="InterPro" id="IPR029058">
    <property type="entry name" value="AB_hydrolase_fold"/>
</dbReference>
<sequence length="296" mass="32906">MNSFIAEFRLVVSALLLILFTSCTAFHQTVQVSSSDALPVSQAESVVRQAYSQMKGRQHDNLIVYVHGRGDGRTMAKSNTKIIPRLESDYTAEVVSFHWNAAKGFAGLGYPEDNARAAAPDFARLVAAVRKVSQENEAWKKVRITLLFHSLGAVVAEEFARTTQGLPDSLFSNVVLSSPSVTAREHATWVSKLAPNRLYVLLNPNDPVLRWAAKEKLSAMLGQRLADITGKHFKTDPRVTYIDLDNLKEGHRSFQPKSKRGHELWLSLLNGLPPALRSTEREPALGAKVYKVENDR</sequence>
<keyword evidence="1" id="KW-0732">Signal</keyword>
<dbReference type="InterPro" id="IPR010297">
    <property type="entry name" value="DUF900_hydrolase"/>
</dbReference>
<proteinExistence type="predicted"/>
<evidence type="ECO:0000313" key="3">
    <source>
        <dbReference type="Proteomes" id="UP000590740"/>
    </source>
</evidence>
<protein>
    <submittedName>
        <fullName evidence="2">Esterase/lipase superfamily enzyme</fullName>
    </submittedName>
</protein>
<dbReference type="Pfam" id="PF05990">
    <property type="entry name" value="DUF900"/>
    <property type="match status" value="1"/>
</dbReference>
<dbReference type="EMBL" id="JACHIG010000006">
    <property type="protein sequence ID" value="MBB5033403.1"/>
    <property type="molecule type" value="Genomic_DNA"/>
</dbReference>
<feature type="signal peptide" evidence="1">
    <location>
        <begin position="1"/>
        <end position="27"/>
    </location>
</feature>
<dbReference type="RefSeq" id="WP_184340334.1">
    <property type="nucleotide sequence ID" value="NZ_JACHIG010000006.1"/>
</dbReference>